<dbReference type="InterPro" id="IPR007015">
    <property type="entry name" value="DNA_pol_V/MYBBP1A"/>
</dbReference>
<dbReference type="GO" id="GO:0043565">
    <property type="term" value="F:sequence-specific DNA binding"/>
    <property type="evidence" value="ECO:0007669"/>
    <property type="project" value="TreeGrafter"/>
</dbReference>
<gene>
    <name evidence="4" type="ORF">KGM_207064</name>
</gene>
<comment type="caution">
    <text evidence="4">The sequence shown here is derived from an EMBL/GenBank/DDBJ whole genome shotgun (WGS) entry which is preliminary data.</text>
</comment>
<dbReference type="PANTHER" id="PTHR13213:SF2">
    <property type="entry name" value="MYB-BINDING PROTEIN 1A"/>
    <property type="match status" value="1"/>
</dbReference>
<feature type="region of interest" description="Disordered" evidence="3">
    <location>
        <begin position="675"/>
        <end position="734"/>
    </location>
</feature>
<evidence type="ECO:0000256" key="2">
    <source>
        <dbReference type="ARBA" id="ARBA00023242"/>
    </source>
</evidence>
<feature type="compositionally biased region" description="Acidic residues" evidence="3">
    <location>
        <begin position="717"/>
        <end position="731"/>
    </location>
</feature>
<dbReference type="eggNOG" id="KOG1926">
    <property type="taxonomic scope" value="Eukaryota"/>
</dbReference>
<dbReference type="GO" id="GO:0003723">
    <property type="term" value="F:RNA binding"/>
    <property type="evidence" value="ECO:0007669"/>
    <property type="project" value="TreeGrafter"/>
</dbReference>
<dbReference type="GO" id="GO:0003714">
    <property type="term" value="F:transcription corepressor activity"/>
    <property type="evidence" value="ECO:0007669"/>
    <property type="project" value="TreeGrafter"/>
</dbReference>
<organism evidence="4 5">
    <name type="scientific">Danaus plexippus plexippus</name>
    <dbReference type="NCBI Taxonomy" id="278856"/>
    <lineage>
        <taxon>Eukaryota</taxon>
        <taxon>Metazoa</taxon>
        <taxon>Ecdysozoa</taxon>
        <taxon>Arthropoda</taxon>
        <taxon>Hexapoda</taxon>
        <taxon>Insecta</taxon>
        <taxon>Pterygota</taxon>
        <taxon>Neoptera</taxon>
        <taxon>Endopterygota</taxon>
        <taxon>Lepidoptera</taxon>
        <taxon>Glossata</taxon>
        <taxon>Ditrysia</taxon>
        <taxon>Papilionoidea</taxon>
        <taxon>Nymphalidae</taxon>
        <taxon>Danainae</taxon>
        <taxon>Danaini</taxon>
        <taxon>Danaina</taxon>
        <taxon>Danaus</taxon>
        <taxon>Danaus</taxon>
    </lineage>
</organism>
<accession>A0A212FMQ7</accession>
<dbReference type="GO" id="GO:0005730">
    <property type="term" value="C:nucleolus"/>
    <property type="evidence" value="ECO:0007669"/>
    <property type="project" value="InterPro"/>
</dbReference>
<keyword evidence="5" id="KW-1185">Reference proteome</keyword>
<sequence>MKNEINMDKPEKAVTASLLDAFDLFKSPTDDLKILAGLKIHSRLRENEGGKELQYTLKRLVRSLGANIAELRMGYFAALVTILTRFPEITVTQLLELIKKELHASGSSKSEVGDVALGHILACGAVFRSGLMLKCTEEEQKEVLQLFETASSKKSYLSTVATLVFIDFINNLDEEQFATIVWPNIKQNYKKAINEHNLDSLYFLMIVNEKFPKKVKLRKLIGVPELLHEDHISDICDKLMTGVDFNSLSHPIYQECGKQIANSPHLSIFWNKIDSHLVKHNRNRELVSLNILNTVLLNLKDNVEVIPDLLSDNFFKLFMDWFKGLQTASKIRNKRDNEDDSKIMVKKQKEVLMSLAKALQLPSVDSKIRVKTLDKLLFSPGEINFTEITGSTVVKSITAGLDVDGLKKMAKSLKKVFLNSSKKVIKEGVERNWYNNERVKAAELISYMVSHEAVKDDAEFKIKYMQLLMCFGFFKIGGDESVAVSSSLAGSIKACFYRCFTSRFSNVEGLVTVLSSLSSFITSMMTKEKVRSKLEKQFDKENMDCWEMLTKVCGKIEKNQSKSKVENVFLILLYQLGLFLFSEPTHVKIASSSIIELKSCYEHYMKDRKAKTSKKENSIKDEPEWIEVVTEVLLSILSIESSVLRSVVQCVFRLLWEYLTPSSIAQIVSVLDPESEANPLGQESDLEDDEGEFDDSDEEGNENCQENEENGEHNDSEESESEMDDDDDDEKDLNTPDQLRMAIQKALGNTTVDTDVESIDADMITEEEGKKLDEALAEAFKQFHQGKNKKTKKERKNKKSLSDFRIKVLDLIDIYLEKDPAMDICLNMIAPLTRCLEFCMQDNQFKELENRVRKTIKGLSKIKKFASTDDITPDILATYLKSVIEKGERSHFMYQALGDVLTYFSVFIINCSQKIEAQPTQTPKKNKISTLNDLLKETVDNFFHNRSCLLPIIFFHNILQLEWPGKYKLASIVVKNVFNPKVRQFKRNEGVQLLSGFYLSMKRFKPISESCFAELANIEKNFKESFTATLESNEMDVKPNFIDSLKKLLNVMKNLYTQCNQESQLDFESMFNALTNFKVAVKSTNNVEESKQIIENGNKPSKEQNKKKKRKALTNGVIDPPVKKSKNKISE</sequence>
<dbReference type="EMBL" id="AGBW02007651">
    <property type="protein sequence ID" value="OWR55017.1"/>
    <property type="molecule type" value="Genomic_DNA"/>
</dbReference>
<feature type="region of interest" description="Disordered" evidence="3">
    <location>
        <begin position="1091"/>
        <end position="1131"/>
    </location>
</feature>
<dbReference type="STRING" id="278856.A0A212FMQ7"/>
<dbReference type="Pfam" id="PF04931">
    <property type="entry name" value="DNA_pol_phi"/>
    <property type="match status" value="1"/>
</dbReference>
<evidence type="ECO:0000256" key="1">
    <source>
        <dbReference type="ARBA" id="ARBA00004123"/>
    </source>
</evidence>
<proteinExistence type="predicted"/>
<dbReference type="PANTHER" id="PTHR13213">
    <property type="entry name" value="MYB-BINDING PROTEIN 1A FAMILY MEMBER"/>
    <property type="match status" value="1"/>
</dbReference>
<dbReference type="Proteomes" id="UP000007151">
    <property type="component" value="Unassembled WGS sequence"/>
</dbReference>
<name>A0A212FMQ7_DANPL</name>
<dbReference type="OrthoDB" id="342531at2759"/>
<comment type="subcellular location">
    <subcellularLocation>
        <location evidence="1">Nucleus</location>
    </subcellularLocation>
</comment>
<protein>
    <submittedName>
        <fullName evidence="4">DNA polymerase v</fullName>
    </submittedName>
</protein>
<keyword evidence="2" id="KW-0539">Nucleus</keyword>
<reference evidence="4 5" key="1">
    <citation type="journal article" date="2011" name="Cell">
        <title>The monarch butterfly genome yields insights into long-distance migration.</title>
        <authorList>
            <person name="Zhan S."/>
            <person name="Merlin C."/>
            <person name="Boore J.L."/>
            <person name="Reppert S.M."/>
        </authorList>
    </citation>
    <scope>NUCLEOTIDE SEQUENCE [LARGE SCALE GENOMIC DNA]</scope>
    <source>
        <strain evidence="4">F-2</strain>
    </source>
</reference>
<dbReference type="KEGG" id="dpl:KGM_207064"/>
<evidence type="ECO:0000256" key="3">
    <source>
        <dbReference type="SAM" id="MobiDB-lite"/>
    </source>
</evidence>
<dbReference type="FunCoup" id="A0A212FMQ7">
    <property type="interactions" value="243"/>
</dbReference>
<evidence type="ECO:0000313" key="5">
    <source>
        <dbReference type="Proteomes" id="UP000007151"/>
    </source>
</evidence>
<dbReference type="AlphaFoldDB" id="A0A212FMQ7"/>
<feature type="compositionally biased region" description="Acidic residues" evidence="3">
    <location>
        <begin position="684"/>
        <end position="709"/>
    </location>
</feature>
<evidence type="ECO:0000313" key="4">
    <source>
        <dbReference type="EMBL" id="OWR55017.1"/>
    </source>
</evidence>